<dbReference type="InterPro" id="IPR000160">
    <property type="entry name" value="GGDEF_dom"/>
</dbReference>
<evidence type="ECO:0000259" key="5">
    <source>
        <dbReference type="PROSITE" id="PS50887"/>
    </source>
</evidence>
<feature type="transmembrane region" description="Helical" evidence="4">
    <location>
        <begin position="391"/>
        <end position="410"/>
    </location>
</feature>
<keyword evidence="6" id="KW-0808">Transferase</keyword>
<dbReference type="PROSITE" id="PS50887">
    <property type="entry name" value="GGDEF"/>
    <property type="match status" value="1"/>
</dbReference>
<feature type="region of interest" description="Disordered" evidence="3">
    <location>
        <begin position="589"/>
        <end position="613"/>
    </location>
</feature>
<feature type="domain" description="GGDEF" evidence="5">
    <location>
        <begin position="451"/>
        <end position="584"/>
    </location>
</feature>
<keyword evidence="6" id="KW-0548">Nucleotidyltransferase</keyword>
<evidence type="ECO:0000256" key="3">
    <source>
        <dbReference type="SAM" id="MobiDB-lite"/>
    </source>
</evidence>
<dbReference type="InterPro" id="IPR011990">
    <property type="entry name" value="TPR-like_helical_dom_sf"/>
</dbReference>
<name>A0ABW0JWL8_9GAMM</name>
<dbReference type="CDD" id="cd01949">
    <property type="entry name" value="GGDEF"/>
    <property type="match status" value="1"/>
</dbReference>
<evidence type="ECO:0000313" key="6">
    <source>
        <dbReference type="EMBL" id="MFC5440262.1"/>
    </source>
</evidence>
<keyword evidence="4" id="KW-0472">Membrane</keyword>
<dbReference type="InterPro" id="IPR043128">
    <property type="entry name" value="Rev_trsase/Diguanyl_cyclase"/>
</dbReference>
<dbReference type="SUPFAM" id="SSF48452">
    <property type="entry name" value="TPR-like"/>
    <property type="match status" value="1"/>
</dbReference>
<reference evidence="7" key="1">
    <citation type="journal article" date="2019" name="Int. J. Syst. Evol. Microbiol.">
        <title>The Global Catalogue of Microorganisms (GCM) 10K type strain sequencing project: providing services to taxonomists for standard genome sequencing and annotation.</title>
        <authorList>
            <consortium name="The Broad Institute Genomics Platform"/>
            <consortium name="The Broad Institute Genome Sequencing Center for Infectious Disease"/>
            <person name="Wu L."/>
            <person name="Ma J."/>
        </authorList>
    </citation>
    <scope>NUCLEOTIDE SEQUENCE [LARGE SCALE GENOMIC DNA]</scope>
    <source>
        <strain evidence="7">KACC 12822</strain>
    </source>
</reference>
<keyword evidence="7" id="KW-1185">Reference proteome</keyword>
<dbReference type="Gene3D" id="3.30.70.270">
    <property type="match status" value="1"/>
</dbReference>
<dbReference type="Proteomes" id="UP001596018">
    <property type="component" value="Unassembled WGS sequence"/>
</dbReference>
<evidence type="ECO:0000256" key="1">
    <source>
        <dbReference type="ARBA" id="ARBA00012528"/>
    </source>
</evidence>
<dbReference type="PANTHER" id="PTHR45138:SF9">
    <property type="entry name" value="DIGUANYLATE CYCLASE DGCM-RELATED"/>
    <property type="match status" value="1"/>
</dbReference>
<evidence type="ECO:0000256" key="2">
    <source>
        <dbReference type="ARBA" id="ARBA00034247"/>
    </source>
</evidence>
<proteinExistence type="predicted"/>
<accession>A0ABW0JWL8</accession>
<comment type="catalytic activity">
    <reaction evidence="2">
        <text>2 GTP = 3',3'-c-di-GMP + 2 diphosphate</text>
        <dbReference type="Rhea" id="RHEA:24898"/>
        <dbReference type="ChEBI" id="CHEBI:33019"/>
        <dbReference type="ChEBI" id="CHEBI:37565"/>
        <dbReference type="ChEBI" id="CHEBI:58805"/>
        <dbReference type="EC" id="2.7.7.65"/>
    </reaction>
</comment>
<dbReference type="EC" id="2.7.7.65" evidence="1"/>
<keyword evidence="4" id="KW-0812">Transmembrane</keyword>
<dbReference type="InterPro" id="IPR029787">
    <property type="entry name" value="Nucleotide_cyclase"/>
</dbReference>
<dbReference type="SMART" id="SM00267">
    <property type="entry name" value="GGDEF"/>
    <property type="match status" value="1"/>
</dbReference>
<dbReference type="RefSeq" id="WP_377340109.1">
    <property type="nucleotide sequence ID" value="NZ_JALBWS010000012.1"/>
</dbReference>
<dbReference type="InterPro" id="IPR050469">
    <property type="entry name" value="Diguanylate_Cyclase"/>
</dbReference>
<protein>
    <recommendedName>
        <fullName evidence="1">diguanylate cyclase</fullName>
        <ecNumber evidence="1">2.7.7.65</ecNumber>
    </recommendedName>
</protein>
<evidence type="ECO:0000256" key="4">
    <source>
        <dbReference type="SAM" id="Phobius"/>
    </source>
</evidence>
<dbReference type="GO" id="GO:0052621">
    <property type="term" value="F:diguanylate cyclase activity"/>
    <property type="evidence" value="ECO:0007669"/>
    <property type="project" value="UniProtKB-EC"/>
</dbReference>
<dbReference type="SUPFAM" id="SSF55073">
    <property type="entry name" value="Nucleotide cyclase"/>
    <property type="match status" value="1"/>
</dbReference>
<gene>
    <name evidence="6" type="ORF">ACFPK0_09585</name>
</gene>
<sequence>MPPLPIRYRSWPACVGLAICVIVGTTRASTAIPDPAAFLAQTDNARTSDHPRFMRMLAQLHREAPRLSPAEQWHLRYLDAWQTGYQGDYTKADVQLRAVAEHSGDATLAARASAMRLLGLGFTRRYEEAFALAERLATDLPNIKDPLARFQVLINLSQSMLLADKRDLALKYARMVEGKLPPGETLCSPRTLQITIRYDSPQLTSSSPEFHQAIETCRAAGQPVYVETLHLVMVEAYLREKRPSKALAFLDRIEPGIKSNGFYAHMESAAIFRAKALFALGRLAGARTAALTALSLNNPNEISEANRDIYEVLYKAEKKLGDTAATLSYFERYALQDKGYLDDVSARALAYQTVQQHLLTGKLETERLSKQNAVLRLQQALDAKAVETSRLYILLLLLLVASIASWLYRLKRSQLRFKRLSHHDGLTGIFNHQHFIGEAARLLQAMKKKTEHACLIFIDLDYFKQVNDTHGHAMGDAVLKQTVAICQQELRPADLFGRLGGEEFGILLAGCSRHLGMDIANRIRVAIGATPMGHDDCVITISASVGLASTEVSGHDLQRLCMEADMALYRAKGSGRNRVVAHAGTGDLFNESTPAPGPSLHSGATSRGVAEFE</sequence>
<organism evidence="6 7">
    <name type="scientific">Rhodanobacter ginsenosidimutans</name>
    <dbReference type="NCBI Taxonomy" id="490571"/>
    <lineage>
        <taxon>Bacteria</taxon>
        <taxon>Pseudomonadati</taxon>
        <taxon>Pseudomonadota</taxon>
        <taxon>Gammaproteobacteria</taxon>
        <taxon>Lysobacterales</taxon>
        <taxon>Rhodanobacteraceae</taxon>
        <taxon>Rhodanobacter</taxon>
    </lineage>
</organism>
<dbReference type="EMBL" id="JBHSMM010000001">
    <property type="protein sequence ID" value="MFC5440262.1"/>
    <property type="molecule type" value="Genomic_DNA"/>
</dbReference>
<dbReference type="NCBIfam" id="TIGR00254">
    <property type="entry name" value="GGDEF"/>
    <property type="match status" value="1"/>
</dbReference>
<evidence type="ECO:0000313" key="7">
    <source>
        <dbReference type="Proteomes" id="UP001596018"/>
    </source>
</evidence>
<keyword evidence="4" id="KW-1133">Transmembrane helix</keyword>
<comment type="caution">
    <text evidence="6">The sequence shown here is derived from an EMBL/GenBank/DDBJ whole genome shotgun (WGS) entry which is preliminary data.</text>
</comment>
<dbReference type="Pfam" id="PF00990">
    <property type="entry name" value="GGDEF"/>
    <property type="match status" value="1"/>
</dbReference>
<dbReference type="PANTHER" id="PTHR45138">
    <property type="entry name" value="REGULATORY COMPONENTS OF SENSORY TRANSDUCTION SYSTEM"/>
    <property type="match status" value="1"/>
</dbReference>